<sequence length="381" mass="42088">MASTSSKSNTKTITTIKINSPHCSSVVFETPIPSSLWVGGPGPSIVAAPGDPEDLPELFNKVHNTGEGFIKSLVKMVDNLGTDGYRDLAMDIGNQFTEEGIIPPVVVSTGIIDEYAEAGKTAEALHVYRMMLDSEYCAPNVYTYSVIIKALAADPDPNFLGVAKEFVMEMMGKGMQPNASTYTAVFEAFAREEKMEEAKQFLEEMKVNGFVADKKAMRAIRQVLEAKGTVVKTIIDILFDNAEDYSNESDDDDAITKYTKMFDWSRYPPDSYASFCRETAEEIRSALEFDRIIPDVVIHTGVIEIYGKSDKAKEALKCSYACYPLEFPPNAYTYSVLIKALAKDSSFLDDAKKANKKAVMEVLKGRKGPVVKRVINILFGK</sequence>
<dbReference type="NCBIfam" id="TIGR00756">
    <property type="entry name" value="PPR"/>
    <property type="match status" value="1"/>
</dbReference>
<evidence type="ECO:0000313" key="5">
    <source>
        <dbReference type="EMBL" id="KAK9920133.1"/>
    </source>
</evidence>
<dbReference type="InterPro" id="IPR011990">
    <property type="entry name" value="TPR-like_helical_dom_sf"/>
</dbReference>
<reference evidence="5 6" key="1">
    <citation type="journal article" date="2023" name="G3 (Bethesda)">
        <title>A chromosome-length genome assembly and annotation of blackberry (Rubus argutus, cv. 'Hillquist').</title>
        <authorList>
            <person name="Bruna T."/>
            <person name="Aryal R."/>
            <person name="Dudchenko O."/>
            <person name="Sargent D.J."/>
            <person name="Mead D."/>
            <person name="Buti M."/>
            <person name="Cavallini A."/>
            <person name="Hytonen T."/>
            <person name="Andres J."/>
            <person name="Pham M."/>
            <person name="Weisz D."/>
            <person name="Mascagni F."/>
            <person name="Usai G."/>
            <person name="Natali L."/>
            <person name="Bassil N."/>
            <person name="Fernandez G.E."/>
            <person name="Lomsadze A."/>
            <person name="Armour M."/>
            <person name="Olukolu B."/>
            <person name="Poorten T."/>
            <person name="Britton C."/>
            <person name="Davik J."/>
            <person name="Ashrafi H."/>
            <person name="Aiden E.L."/>
            <person name="Borodovsky M."/>
            <person name="Worthington M."/>
        </authorList>
    </citation>
    <scope>NUCLEOTIDE SEQUENCE [LARGE SCALE GENOMIC DNA]</scope>
    <source>
        <strain evidence="5">PI 553951</strain>
    </source>
</reference>
<feature type="domain" description="Pentatricopeptide repeat-containing protein-mitochondrial" evidence="4">
    <location>
        <begin position="167"/>
        <end position="241"/>
    </location>
</feature>
<keyword evidence="2" id="KW-0677">Repeat</keyword>
<evidence type="ECO:0000256" key="1">
    <source>
        <dbReference type="ARBA" id="ARBA00007626"/>
    </source>
</evidence>
<evidence type="ECO:0000259" key="4">
    <source>
        <dbReference type="Pfam" id="PF23276"/>
    </source>
</evidence>
<dbReference type="PANTHER" id="PTHR47447:SF17">
    <property type="entry name" value="OS12G0638900 PROTEIN"/>
    <property type="match status" value="1"/>
</dbReference>
<dbReference type="EMBL" id="JBEDUW010000006">
    <property type="protein sequence ID" value="KAK9920133.1"/>
    <property type="molecule type" value="Genomic_DNA"/>
</dbReference>
<dbReference type="PANTHER" id="PTHR47447">
    <property type="entry name" value="OS03G0856100 PROTEIN"/>
    <property type="match status" value="1"/>
</dbReference>
<protein>
    <recommendedName>
        <fullName evidence="4">Pentatricopeptide repeat-containing protein-mitochondrial domain-containing protein</fullName>
    </recommendedName>
</protein>
<dbReference type="InterPro" id="IPR002885">
    <property type="entry name" value="PPR_rpt"/>
</dbReference>
<dbReference type="PROSITE" id="PS51375">
    <property type="entry name" value="PPR"/>
    <property type="match status" value="1"/>
</dbReference>
<accession>A0AAW1W822</accession>
<name>A0AAW1W822_RUBAR</name>
<feature type="repeat" description="PPR" evidence="3">
    <location>
        <begin position="178"/>
        <end position="212"/>
    </location>
</feature>
<comment type="caution">
    <text evidence="5">The sequence shown here is derived from an EMBL/GenBank/DDBJ whole genome shotgun (WGS) entry which is preliminary data.</text>
</comment>
<evidence type="ECO:0000313" key="6">
    <source>
        <dbReference type="Proteomes" id="UP001457282"/>
    </source>
</evidence>
<dbReference type="Pfam" id="PF23276">
    <property type="entry name" value="TPR_24"/>
    <property type="match status" value="1"/>
</dbReference>
<keyword evidence="6" id="KW-1185">Reference proteome</keyword>
<dbReference type="Proteomes" id="UP001457282">
    <property type="component" value="Unassembled WGS sequence"/>
</dbReference>
<comment type="similarity">
    <text evidence="1">Belongs to the PPR family. P subfamily.</text>
</comment>
<evidence type="ECO:0000256" key="3">
    <source>
        <dbReference type="PROSITE-ProRule" id="PRU00708"/>
    </source>
</evidence>
<dbReference type="AlphaFoldDB" id="A0AAW1W822"/>
<dbReference type="Pfam" id="PF13041">
    <property type="entry name" value="PPR_2"/>
    <property type="match status" value="1"/>
</dbReference>
<dbReference type="Gene3D" id="1.25.40.10">
    <property type="entry name" value="Tetratricopeptide repeat domain"/>
    <property type="match status" value="2"/>
</dbReference>
<dbReference type="InterPro" id="IPR057027">
    <property type="entry name" value="TPR_mt"/>
</dbReference>
<organism evidence="5 6">
    <name type="scientific">Rubus argutus</name>
    <name type="common">Southern blackberry</name>
    <dbReference type="NCBI Taxonomy" id="59490"/>
    <lineage>
        <taxon>Eukaryota</taxon>
        <taxon>Viridiplantae</taxon>
        <taxon>Streptophyta</taxon>
        <taxon>Embryophyta</taxon>
        <taxon>Tracheophyta</taxon>
        <taxon>Spermatophyta</taxon>
        <taxon>Magnoliopsida</taxon>
        <taxon>eudicotyledons</taxon>
        <taxon>Gunneridae</taxon>
        <taxon>Pentapetalae</taxon>
        <taxon>rosids</taxon>
        <taxon>fabids</taxon>
        <taxon>Rosales</taxon>
        <taxon>Rosaceae</taxon>
        <taxon>Rosoideae</taxon>
        <taxon>Rosoideae incertae sedis</taxon>
        <taxon>Rubus</taxon>
    </lineage>
</organism>
<gene>
    <name evidence="5" type="ORF">M0R45_028694</name>
</gene>
<proteinExistence type="inferred from homology"/>
<evidence type="ECO:0000256" key="2">
    <source>
        <dbReference type="ARBA" id="ARBA00022737"/>
    </source>
</evidence>